<keyword evidence="5" id="KW-0106">Calcium</keyword>
<proteinExistence type="inferred from homology"/>
<keyword evidence="4" id="KW-0378">Hydrolase</keyword>
<dbReference type="Pfam" id="PF00565">
    <property type="entry name" value="SNase"/>
    <property type="match status" value="1"/>
</dbReference>
<evidence type="ECO:0000256" key="3">
    <source>
        <dbReference type="ARBA" id="ARBA00022759"/>
    </source>
</evidence>
<protein>
    <submittedName>
        <fullName evidence="7">Endonuclease lcl3</fullName>
    </submittedName>
</protein>
<comment type="caution">
    <text evidence="7">The sequence shown here is derived from an EMBL/GenBank/DDBJ whole genome shotgun (WGS) entry which is preliminary data.</text>
</comment>
<keyword evidence="2" id="KW-0540">Nuclease</keyword>
<dbReference type="Proteomes" id="UP001212841">
    <property type="component" value="Unassembled WGS sequence"/>
</dbReference>
<name>A0AAD5X3D5_9FUNG</name>
<dbReference type="GO" id="GO:0005739">
    <property type="term" value="C:mitochondrion"/>
    <property type="evidence" value="ECO:0007669"/>
    <property type="project" value="TreeGrafter"/>
</dbReference>
<dbReference type="InterPro" id="IPR016071">
    <property type="entry name" value="Staphylococal_nuclease_OB-fold"/>
</dbReference>
<evidence type="ECO:0000313" key="8">
    <source>
        <dbReference type="Proteomes" id="UP001212841"/>
    </source>
</evidence>
<dbReference type="SMART" id="SM00318">
    <property type="entry name" value="SNc"/>
    <property type="match status" value="1"/>
</dbReference>
<dbReference type="PANTHER" id="PTHR12302">
    <property type="entry name" value="EBNA2 BINDING PROTEIN P100"/>
    <property type="match status" value="1"/>
</dbReference>
<accession>A0AAD5X3D5</accession>
<evidence type="ECO:0000313" key="7">
    <source>
        <dbReference type="EMBL" id="KAJ3048917.1"/>
    </source>
</evidence>
<dbReference type="InterPro" id="IPR035437">
    <property type="entry name" value="SNase_OB-fold_sf"/>
</dbReference>
<dbReference type="PROSITE" id="PS50830">
    <property type="entry name" value="TNASE_3"/>
    <property type="match status" value="1"/>
</dbReference>
<feature type="domain" description="TNase-like" evidence="6">
    <location>
        <begin position="1"/>
        <end position="97"/>
    </location>
</feature>
<gene>
    <name evidence="7" type="primary">LCL3</name>
    <name evidence="7" type="ORF">HK097_010073</name>
</gene>
<evidence type="ECO:0000256" key="4">
    <source>
        <dbReference type="ARBA" id="ARBA00022801"/>
    </source>
</evidence>
<dbReference type="Gene3D" id="2.40.50.90">
    <property type="match status" value="1"/>
</dbReference>
<organism evidence="7 8">
    <name type="scientific">Rhizophlyctis rosea</name>
    <dbReference type="NCBI Taxonomy" id="64517"/>
    <lineage>
        <taxon>Eukaryota</taxon>
        <taxon>Fungi</taxon>
        <taxon>Fungi incertae sedis</taxon>
        <taxon>Chytridiomycota</taxon>
        <taxon>Chytridiomycota incertae sedis</taxon>
        <taxon>Chytridiomycetes</taxon>
        <taxon>Rhizophlyctidales</taxon>
        <taxon>Rhizophlyctidaceae</taxon>
        <taxon>Rhizophlyctis</taxon>
    </lineage>
</organism>
<evidence type="ECO:0000256" key="2">
    <source>
        <dbReference type="ARBA" id="ARBA00022722"/>
    </source>
</evidence>
<keyword evidence="8" id="KW-1185">Reference proteome</keyword>
<evidence type="ECO:0000256" key="5">
    <source>
        <dbReference type="ARBA" id="ARBA00022837"/>
    </source>
</evidence>
<dbReference type="EMBL" id="JADGJD010000718">
    <property type="protein sequence ID" value="KAJ3048917.1"/>
    <property type="molecule type" value="Genomic_DNA"/>
</dbReference>
<dbReference type="SUPFAM" id="SSF50199">
    <property type="entry name" value="Staphylococcal nuclease"/>
    <property type="match status" value="1"/>
</dbReference>
<keyword evidence="3 7" id="KW-0255">Endonuclease</keyword>
<dbReference type="GO" id="GO:0016787">
    <property type="term" value="F:hydrolase activity"/>
    <property type="evidence" value="ECO:0007669"/>
    <property type="project" value="UniProtKB-KW"/>
</dbReference>
<dbReference type="PANTHER" id="PTHR12302:SF3">
    <property type="entry name" value="SERINE_THREONINE-PROTEIN KINASE 31"/>
    <property type="match status" value="1"/>
</dbReference>
<evidence type="ECO:0000259" key="6">
    <source>
        <dbReference type="PROSITE" id="PS50830"/>
    </source>
</evidence>
<reference evidence="7" key="1">
    <citation type="submission" date="2020-05" db="EMBL/GenBank/DDBJ databases">
        <title>Phylogenomic resolution of chytrid fungi.</title>
        <authorList>
            <person name="Stajich J.E."/>
            <person name="Amses K."/>
            <person name="Simmons R."/>
            <person name="Seto K."/>
            <person name="Myers J."/>
            <person name="Bonds A."/>
            <person name="Quandt C.A."/>
            <person name="Barry K."/>
            <person name="Liu P."/>
            <person name="Grigoriev I."/>
            <person name="Longcore J.E."/>
            <person name="James T.Y."/>
        </authorList>
    </citation>
    <scope>NUCLEOTIDE SEQUENCE</scope>
    <source>
        <strain evidence="7">JEL0318</strain>
    </source>
</reference>
<dbReference type="GO" id="GO:0004519">
    <property type="term" value="F:endonuclease activity"/>
    <property type="evidence" value="ECO:0007669"/>
    <property type="project" value="UniProtKB-KW"/>
</dbReference>
<evidence type="ECO:0000256" key="1">
    <source>
        <dbReference type="ARBA" id="ARBA00005435"/>
    </source>
</evidence>
<dbReference type="AlphaFoldDB" id="A0AAD5X3D5"/>
<sequence>MPAQPGSAEAKQWLTSQLLGRKVMVIPLRRDQYGRLVSMVYVRPWYWPFRRNVSLEMLKAGHATLYEQFNAEYGGMEDQFRAALLKAKSKNVGIWSQKDYVPPSDHKKIHLRGGKGG</sequence>
<comment type="similarity">
    <text evidence="1">Belongs to the LCL3 family.</text>
</comment>